<feature type="compositionally biased region" description="Low complexity" evidence="10">
    <location>
        <begin position="92"/>
        <end position="114"/>
    </location>
</feature>
<name>A0ABV0XC61_9TELE</name>
<evidence type="ECO:0000256" key="10">
    <source>
        <dbReference type="SAM" id="MobiDB-lite"/>
    </source>
</evidence>
<keyword evidence="4" id="KW-0138">CF(0)</keyword>
<keyword evidence="8" id="KW-0472">Membrane</keyword>
<evidence type="ECO:0000256" key="1">
    <source>
        <dbReference type="ARBA" id="ARBA00004325"/>
    </source>
</evidence>
<feature type="compositionally biased region" description="Low complexity" evidence="10">
    <location>
        <begin position="123"/>
        <end position="136"/>
    </location>
</feature>
<evidence type="ECO:0000256" key="5">
    <source>
        <dbReference type="ARBA" id="ARBA00022781"/>
    </source>
</evidence>
<feature type="region of interest" description="Disordered" evidence="10">
    <location>
        <begin position="86"/>
        <end position="140"/>
    </location>
</feature>
<dbReference type="InterPro" id="IPR019344">
    <property type="entry name" value="F1F0-ATPsyn_F_prd"/>
</dbReference>
<organism evidence="11 12">
    <name type="scientific">Ameca splendens</name>
    <dbReference type="NCBI Taxonomy" id="208324"/>
    <lineage>
        <taxon>Eukaryota</taxon>
        <taxon>Metazoa</taxon>
        <taxon>Chordata</taxon>
        <taxon>Craniata</taxon>
        <taxon>Vertebrata</taxon>
        <taxon>Euteleostomi</taxon>
        <taxon>Actinopterygii</taxon>
        <taxon>Neopterygii</taxon>
        <taxon>Teleostei</taxon>
        <taxon>Neoteleostei</taxon>
        <taxon>Acanthomorphata</taxon>
        <taxon>Ovalentaria</taxon>
        <taxon>Atherinomorphae</taxon>
        <taxon>Cyprinodontiformes</taxon>
        <taxon>Goodeidae</taxon>
        <taxon>Ameca</taxon>
    </lineage>
</organism>
<protein>
    <recommendedName>
        <fullName evidence="13">ATP synthase subunit f, mitochondrial</fullName>
    </recommendedName>
</protein>
<keyword evidence="9" id="KW-0066">ATP synthesis</keyword>
<dbReference type="EMBL" id="JAHRIP010000239">
    <property type="protein sequence ID" value="MEQ2279031.1"/>
    <property type="molecule type" value="Genomic_DNA"/>
</dbReference>
<evidence type="ECO:0000256" key="7">
    <source>
        <dbReference type="ARBA" id="ARBA00023128"/>
    </source>
</evidence>
<accession>A0ABV0XC61</accession>
<evidence type="ECO:0008006" key="13">
    <source>
        <dbReference type="Google" id="ProtNLM"/>
    </source>
</evidence>
<evidence type="ECO:0000256" key="9">
    <source>
        <dbReference type="ARBA" id="ARBA00023310"/>
    </source>
</evidence>
<evidence type="ECO:0000313" key="12">
    <source>
        <dbReference type="Proteomes" id="UP001469553"/>
    </source>
</evidence>
<reference evidence="11 12" key="1">
    <citation type="submission" date="2021-06" db="EMBL/GenBank/DDBJ databases">
        <authorList>
            <person name="Palmer J.M."/>
        </authorList>
    </citation>
    <scope>NUCLEOTIDE SEQUENCE [LARGE SCALE GENOMIC DNA]</scope>
    <source>
        <strain evidence="11 12">AS_MEX2019</strain>
        <tissue evidence="11">Muscle</tissue>
    </source>
</reference>
<keyword evidence="6" id="KW-0406">Ion transport</keyword>
<dbReference type="PANTHER" id="PTHR13080:SF13">
    <property type="entry name" value="ATP SYNTHASE SUBUNIT F, MITOCHONDRIAL"/>
    <property type="match status" value="1"/>
</dbReference>
<keyword evidence="7" id="KW-0496">Mitochondrion</keyword>
<evidence type="ECO:0000256" key="3">
    <source>
        <dbReference type="ARBA" id="ARBA00022448"/>
    </source>
</evidence>
<evidence type="ECO:0000313" key="11">
    <source>
        <dbReference type="EMBL" id="MEQ2279031.1"/>
    </source>
</evidence>
<dbReference type="Pfam" id="PF10206">
    <property type="entry name" value="WRW"/>
    <property type="match status" value="1"/>
</dbReference>
<comment type="subcellular location">
    <subcellularLocation>
        <location evidence="1">Mitochondrion membrane</location>
    </subcellularLocation>
</comment>
<sequence>MTSEVCPFCGKTYKRLKSHLPHCKAAPPTTQDVTAAQEPSSHPAAVLSKTTAKAKKAKQMSSVATDLLSERSKKVSAVSLKPVQLAAPANGSSSSSSFTSTLPSSKKTKQTQTQVDQIRTTALSTSPSSPLSSSLSKPKKSLRSLIEAAKSENIAKEALKGTRSASKDSSRTSDRTKIKAVADSFKVTSVFSVPAETKANEESKMKVPKMKDVFSTTKYTSDFLDSNVNKNNTSLRRVRENVWVDGEGETKESSVNGLFSKPGNGNQMKVTLQDVKATLGRANSRRQSGRPSILCRITAADNLSSDITLDTDISRDPLGDQKHAANYLATPTNESDKQLSTAKQPRALQLFQEKSRPPSLIPPQDADHQLEPASECADVQQRSSTLCLNERLKATPYRGLLSVLAPFNQFSSHLLPPAAAQCLPGTVEDLQHDFRKKHGAEKRTEGLLTQRNLGQVRLKELPDWLASRTPGHPRDAVEMVQRGWLWYYRRYIDVKKGGVGGLSMLLAGYCVLSYIWSYPHISECDHQCQYQYFLTERRCVEVCWSIFFSPQS</sequence>
<dbReference type="Proteomes" id="UP001469553">
    <property type="component" value="Unassembled WGS sequence"/>
</dbReference>
<evidence type="ECO:0000256" key="8">
    <source>
        <dbReference type="ARBA" id="ARBA00023136"/>
    </source>
</evidence>
<keyword evidence="3" id="KW-0813">Transport</keyword>
<evidence type="ECO:0000256" key="4">
    <source>
        <dbReference type="ARBA" id="ARBA00022547"/>
    </source>
</evidence>
<evidence type="ECO:0000256" key="2">
    <source>
        <dbReference type="ARBA" id="ARBA00005895"/>
    </source>
</evidence>
<proteinExistence type="inferred from homology"/>
<keyword evidence="5" id="KW-0375">Hydrogen ion transport</keyword>
<gene>
    <name evidence="11" type="ORF">AMECASPLE_005286</name>
</gene>
<evidence type="ECO:0000256" key="6">
    <source>
        <dbReference type="ARBA" id="ARBA00023065"/>
    </source>
</evidence>
<keyword evidence="12" id="KW-1185">Reference proteome</keyword>
<dbReference type="PANTHER" id="PTHR13080">
    <property type="entry name" value="ATP SYNTHASE F CHAIN, MITOCHONDRIAL-RELATED"/>
    <property type="match status" value="1"/>
</dbReference>
<comment type="caution">
    <text evidence="11">The sequence shown here is derived from an EMBL/GenBank/DDBJ whole genome shotgun (WGS) entry which is preliminary data.</text>
</comment>
<comment type="similarity">
    <text evidence="2">Belongs to the ATPase F chain family.</text>
</comment>